<evidence type="ECO:0000313" key="2">
    <source>
        <dbReference type="EMBL" id="AFZ27215.1"/>
    </source>
</evidence>
<dbReference type="Pfam" id="PF00929">
    <property type="entry name" value="RNase_T"/>
    <property type="match status" value="1"/>
</dbReference>
<dbReference type="AlphaFoldDB" id="K9X3J2"/>
<dbReference type="SUPFAM" id="SSF53098">
    <property type="entry name" value="Ribonuclease H-like"/>
    <property type="match status" value="1"/>
</dbReference>
<evidence type="ECO:0000313" key="3">
    <source>
        <dbReference type="Proteomes" id="UP000010475"/>
    </source>
</evidence>
<dbReference type="PANTHER" id="PTHR30231:SF37">
    <property type="entry name" value="EXODEOXYRIBONUCLEASE 10"/>
    <property type="match status" value="1"/>
</dbReference>
<dbReference type="Gene3D" id="3.30.420.10">
    <property type="entry name" value="Ribonuclease H-like superfamily/Ribonuclease H"/>
    <property type="match status" value="1"/>
</dbReference>
<gene>
    <name evidence="2" type="ORF">Cylst_5175</name>
</gene>
<dbReference type="InterPro" id="IPR036397">
    <property type="entry name" value="RNaseH_sf"/>
</dbReference>
<sequence>MKEFKWWGSENEPPSYLKTKKQLSDMGLSPINPVGFINTKKYTLYLYDPNDINSVRPKRKPSEKQLNNLKKGRAAQKLQSWRKHSGFIEEDRAEVVAWALELTSHDNWVILDTETTGLESDAEAIEIAVINHCGDTLVNTLVKSTVAITKEATEVHGITNEMLATAPSFPDIYPTLKEAIANKRVLVYNADFDIKVLDHCCSLHQLQKLKIREPICLMNWYSKWCGEYSTYWEDYKYQPLPHADHRAVNDCVAALKLLKEIASDNPNPQYPDFMQ</sequence>
<keyword evidence="2" id="KW-0269">Exonuclease</keyword>
<dbReference type="RefSeq" id="WP_015210450.1">
    <property type="nucleotide sequence ID" value="NC_019757.1"/>
</dbReference>
<dbReference type="SMART" id="SM00479">
    <property type="entry name" value="EXOIII"/>
    <property type="match status" value="1"/>
</dbReference>
<dbReference type="PANTHER" id="PTHR30231">
    <property type="entry name" value="DNA POLYMERASE III SUBUNIT EPSILON"/>
    <property type="match status" value="1"/>
</dbReference>
<keyword evidence="2" id="KW-0540">Nuclease</keyword>
<keyword evidence="3" id="KW-1185">Reference proteome</keyword>
<dbReference type="GO" id="GO:0045004">
    <property type="term" value="P:DNA replication proofreading"/>
    <property type="evidence" value="ECO:0007669"/>
    <property type="project" value="TreeGrafter"/>
</dbReference>
<dbReference type="eggNOG" id="COG0847">
    <property type="taxonomic scope" value="Bacteria"/>
</dbReference>
<dbReference type="CDD" id="cd06127">
    <property type="entry name" value="DEDDh"/>
    <property type="match status" value="1"/>
</dbReference>
<protein>
    <submittedName>
        <fullName evidence="2">DNA polymerase III epsilon subunit-like 3'-5' exonuclease</fullName>
    </submittedName>
</protein>
<organism evidence="2 3">
    <name type="scientific">Cylindrospermum stagnale PCC 7417</name>
    <dbReference type="NCBI Taxonomy" id="56107"/>
    <lineage>
        <taxon>Bacteria</taxon>
        <taxon>Bacillati</taxon>
        <taxon>Cyanobacteriota</taxon>
        <taxon>Cyanophyceae</taxon>
        <taxon>Nostocales</taxon>
        <taxon>Nostocaceae</taxon>
        <taxon>Cylindrospermum</taxon>
    </lineage>
</organism>
<name>K9X3J2_9NOST</name>
<dbReference type="EMBL" id="CP003642">
    <property type="protein sequence ID" value="AFZ27215.1"/>
    <property type="molecule type" value="Genomic_DNA"/>
</dbReference>
<dbReference type="GO" id="GO:0005829">
    <property type="term" value="C:cytosol"/>
    <property type="evidence" value="ECO:0007669"/>
    <property type="project" value="TreeGrafter"/>
</dbReference>
<dbReference type="OrthoDB" id="9803913at2"/>
<dbReference type="STRING" id="56107.Cylst_5175"/>
<reference evidence="2 3" key="1">
    <citation type="submission" date="2012-06" db="EMBL/GenBank/DDBJ databases">
        <title>Finished chromosome of genome of Cylindrospermum stagnale PCC 7417.</title>
        <authorList>
            <consortium name="US DOE Joint Genome Institute"/>
            <person name="Gugger M."/>
            <person name="Coursin T."/>
            <person name="Rippka R."/>
            <person name="Tandeau De Marsac N."/>
            <person name="Huntemann M."/>
            <person name="Wei C.-L."/>
            <person name="Han J."/>
            <person name="Detter J.C."/>
            <person name="Han C."/>
            <person name="Tapia R."/>
            <person name="Chen A."/>
            <person name="Kyrpides N."/>
            <person name="Mavromatis K."/>
            <person name="Markowitz V."/>
            <person name="Szeto E."/>
            <person name="Ivanova N."/>
            <person name="Pagani I."/>
            <person name="Pati A."/>
            <person name="Goodwin L."/>
            <person name="Nordberg H.P."/>
            <person name="Cantor M.N."/>
            <person name="Hua S.X."/>
            <person name="Woyke T."/>
            <person name="Kerfeld C.A."/>
        </authorList>
    </citation>
    <scope>NUCLEOTIDE SEQUENCE [LARGE SCALE GENOMIC DNA]</scope>
    <source>
        <strain evidence="2 3">PCC 7417</strain>
    </source>
</reference>
<dbReference type="GO" id="GO:0008408">
    <property type="term" value="F:3'-5' exonuclease activity"/>
    <property type="evidence" value="ECO:0007669"/>
    <property type="project" value="TreeGrafter"/>
</dbReference>
<dbReference type="Proteomes" id="UP000010475">
    <property type="component" value="Chromosome"/>
</dbReference>
<keyword evidence="2" id="KW-0378">Hydrolase</keyword>
<dbReference type="InterPro" id="IPR013520">
    <property type="entry name" value="Ribonucl_H"/>
</dbReference>
<dbReference type="InterPro" id="IPR012337">
    <property type="entry name" value="RNaseH-like_sf"/>
</dbReference>
<dbReference type="HOGENOM" id="CLU_1010909_0_0_3"/>
<evidence type="ECO:0000259" key="1">
    <source>
        <dbReference type="SMART" id="SM00479"/>
    </source>
</evidence>
<proteinExistence type="predicted"/>
<dbReference type="KEGG" id="csg:Cylst_5175"/>
<feature type="domain" description="Exonuclease" evidence="1">
    <location>
        <begin position="107"/>
        <end position="267"/>
    </location>
</feature>
<accession>K9X3J2</accession>
<dbReference type="GO" id="GO:0003676">
    <property type="term" value="F:nucleic acid binding"/>
    <property type="evidence" value="ECO:0007669"/>
    <property type="project" value="InterPro"/>
</dbReference>